<evidence type="ECO:0000256" key="6">
    <source>
        <dbReference type="ARBA" id="ARBA00022989"/>
    </source>
</evidence>
<evidence type="ECO:0000256" key="8">
    <source>
        <dbReference type="ARBA" id="ARBA00035655"/>
    </source>
</evidence>
<organism evidence="10 11">
    <name type="scientific">Cycloclasticus pugetii</name>
    <dbReference type="NCBI Taxonomy" id="34068"/>
    <lineage>
        <taxon>Bacteria</taxon>
        <taxon>Pseudomonadati</taxon>
        <taxon>Pseudomonadota</taxon>
        <taxon>Gammaproteobacteria</taxon>
        <taxon>Thiotrichales</taxon>
        <taxon>Piscirickettsiaceae</taxon>
        <taxon>Cycloclasticus</taxon>
    </lineage>
</organism>
<comment type="subcellular location">
    <subcellularLocation>
        <location evidence="1">Cell inner membrane</location>
        <topology evidence="1">Multi-pass membrane protein</topology>
    </subcellularLocation>
</comment>
<evidence type="ECO:0000256" key="2">
    <source>
        <dbReference type="ARBA" id="ARBA00022448"/>
    </source>
</evidence>
<sequence length="142" mass="14609">MENFTPYLSLAGGVLIGISASILMYLNGRIAGISGIVAGVFNAPSFEEKAWRLAFVVGLVLGGAVYMHFFPITIAARESMSTILLIAGGLVVGIGTAMGSGCTSGHGICGISRFSLRSLVATATFLLSGIVTVYVFKQITGG</sequence>
<evidence type="ECO:0000256" key="3">
    <source>
        <dbReference type="ARBA" id="ARBA00022475"/>
    </source>
</evidence>
<dbReference type="Proteomes" id="UP000015462">
    <property type="component" value="Unassembled WGS sequence"/>
</dbReference>
<evidence type="ECO:0000313" key="10">
    <source>
        <dbReference type="EMBL" id="EPD13156.1"/>
    </source>
</evidence>
<feature type="transmembrane region" description="Helical" evidence="9">
    <location>
        <begin position="114"/>
        <end position="136"/>
    </location>
</feature>
<keyword evidence="5 9" id="KW-0812">Transmembrane</keyword>
<keyword evidence="7 9" id="KW-0472">Membrane</keyword>
<name>A0AB33Z1S1_9GAMM</name>
<comment type="similarity">
    <text evidence="8">Belongs to the TsuA/YedE (TC 9.B.102) family.</text>
</comment>
<keyword evidence="11" id="KW-1185">Reference proteome</keyword>
<feature type="transmembrane region" description="Helical" evidence="9">
    <location>
        <begin position="82"/>
        <end position="102"/>
    </location>
</feature>
<evidence type="ECO:0000256" key="9">
    <source>
        <dbReference type="SAM" id="Phobius"/>
    </source>
</evidence>
<dbReference type="PANTHER" id="PTHR30574">
    <property type="entry name" value="INNER MEMBRANE PROTEIN YEDE"/>
    <property type="match status" value="1"/>
</dbReference>
<dbReference type="EMBL" id="ASHL01000004">
    <property type="protein sequence ID" value="EPD13156.1"/>
    <property type="molecule type" value="Genomic_DNA"/>
</dbReference>
<feature type="transmembrane region" description="Helical" evidence="9">
    <location>
        <begin position="6"/>
        <end position="26"/>
    </location>
</feature>
<reference evidence="10 11" key="1">
    <citation type="journal article" date="2013" name="Genome Announc.">
        <title>Genome Sequence of the Pyrene- and Fluoranthene-Degrading Bacterium Cycloclasticus sp. Strain PY97M.</title>
        <authorList>
            <person name="Cui Z."/>
            <person name="Xu G."/>
            <person name="Li Q."/>
            <person name="Gao W."/>
            <person name="Zheng L."/>
        </authorList>
    </citation>
    <scope>NUCLEOTIDE SEQUENCE [LARGE SCALE GENOMIC DNA]</scope>
    <source>
        <strain evidence="10 11">PY97M</strain>
    </source>
</reference>
<evidence type="ECO:0000256" key="7">
    <source>
        <dbReference type="ARBA" id="ARBA00023136"/>
    </source>
</evidence>
<proteinExistence type="inferred from homology"/>
<gene>
    <name evidence="10" type="ORF">L196_05925</name>
</gene>
<evidence type="ECO:0000256" key="4">
    <source>
        <dbReference type="ARBA" id="ARBA00022519"/>
    </source>
</evidence>
<comment type="caution">
    <text evidence="10">The sequence shown here is derived from an EMBL/GenBank/DDBJ whole genome shotgun (WGS) entry which is preliminary data.</text>
</comment>
<dbReference type="Pfam" id="PF04143">
    <property type="entry name" value="Sulf_transp"/>
    <property type="match status" value="1"/>
</dbReference>
<dbReference type="GO" id="GO:0005886">
    <property type="term" value="C:plasma membrane"/>
    <property type="evidence" value="ECO:0007669"/>
    <property type="project" value="UniProtKB-SubCell"/>
</dbReference>
<protein>
    <submittedName>
        <fullName evidence="10">Transporter component</fullName>
    </submittedName>
</protein>
<keyword evidence="2" id="KW-0813">Transport</keyword>
<dbReference type="PANTHER" id="PTHR30574:SF1">
    <property type="entry name" value="SULPHUR TRANSPORT DOMAIN-CONTAINING PROTEIN"/>
    <property type="match status" value="1"/>
</dbReference>
<dbReference type="InterPro" id="IPR007272">
    <property type="entry name" value="Sulf_transp_TsuA/YedE"/>
</dbReference>
<evidence type="ECO:0000313" key="11">
    <source>
        <dbReference type="Proteomes" id="UP000015462"/>
    </source>
</evidence>
<evidence type="ECO:0000256" key="5">
    <source>
        <dbReference type="ARBA" id="ARBA00022692"/>
    </source>
</evidence>
<keyword evidence="4" id="KW-0997">Cell inner membrane</keyword>
<evidence type="ECO:0000256" key="1">
    <source>
        <dbReference type="ARBA" id="ARBA00004429"/>
    </source>
</evidence>
<keyword evidence="6 9" id="KW-1133">Transmembrane helix</keyword>
<accession>A0AB33Z1S1</accession>
<feature type="transmembrane region" description="Helical" evidence="9">
    <location>
        <begin position="53"/>
        <end position="76"/>
    </location>
</feature>
<dbReference type="RefSeq" id="WP_016390304.1">
    <property type="nucleotide sequence ID" value="NZ_KE646807.1"/>
</dbReference>
<dbReference type="AlphaFoldDB" id="A0AB33Z1S1"/>
<keyword evidence="3" id="KW-1003">Cell membrane</keyword>